<dbReference type="Ensembl" id="ENSOABT00000009898.2">
    <property type="protein sequence ID" value="ENSOABP00000009564.2"/>
    <property type="gene ID" value="ENSOABG00000005088.2"/>
</dbReference>
<dbReference type="Gene3D" id="1.20.1250.20">
    <property type="entry name" value="MFS general substrate transporter like domains"/>
    <property type="match status" value="1"/>
</dbReference>
<dbReference type="GO" id="GO:0016020">
    <property type="term" value="C:membrane"/>
    <property type="evidence" value="ECO:0007669"/>
    <property type="project" value="UniProtKB-SubCell"/>
</dbReference>
<evidence type="ECO:0008006" key="9">
    <source>
        <dbReference type="Google" id="ProtNLM"/>
    </source>
</evidence>
<feature type="transmembrane region" description="Helical" evidence="5">
    <location>
        <begin position="312"/>
        <end position="334"/>
    </location>
</feature>
<reference evidence="7" key="2">
    <citation type="submission" date="2025-09" db="UniProtKB">
        <authorList>
            <consortium name="Ensembl"/>
        </authorList>
    </citation>
    <scope>IDENTIFICATION</scope>
</reference>
<feature type="signal peptide" evidence="6">
    <location>
        <begin position="1"/>
        <end position="19"/>
    </location>
</feature>
<proteinExistence type="predicted"/>
<evidence type="ECO:0000256" key="4">
    <source>
        <dbReference type="ARBA" id="ARBA00023136"/>
    </source>
</evidence>
<dbReference type="OMA" id="DAYFNCF"/>
<dbReference type="InterPro" id="IPR005828">
    <property type="entry name" value="MFS_sugar_transport-like"/>
</dbReference>
<organism evidence="7 8">
    <name type="scientific">Oreochromis aureus</name>
    <name type="common">Israeli tilapia</name>
    <name type="synonym">Chromis aureus</name>
    <dbReference type="NCBI Taxonomy" id="47969"/>
    <lineage>
        <taxon>Eukaryota</taxon>
        <taxon>Metazoa</taxon>
        <taxon>Chordata</taxon>
        <taxon>Craniata</taxon>
        <taxon>Vertebrata</taxon>
        <taxon>Euteleostomi</taxon>
        <taxon>Actinopterygii</taxon>
        <taxon>Neopterygii</taxon>
        <taxon>Teleostei</taxon>
        <taxon>Neoteleostei</taxon>
        <taxon>Acanthomorphata</taxon>
        <taxon>Ovalentaria</taxon>
        <taxon>Cichlomorphae</taxon>
        <taxon>Cichliformes</taxon>
        <taxon>Cichlidae</taxon>
        <taxon>African cichlids</taxon>
        <taxon>Pseudocrenilabrinae</taxon>
        <taxon>Oreochromini</taxon>
        <taxon>Oreochromis</taxon>
    </lineage>
</organism>
<sequence length="489" mass="55017">MPTPVIISFFLTLAHCVYPEPSETSKMTDYETSTAFLGEWGRFQQQVFFLLSLTVIPNGFTALSTVFLADTPSHHCLIPAHLNLTPAWRNSSIPLEQESSQGGALVRSKCSRYKLVDILSFSEKGLLPDVDVNLSAVPKESCLDGWEYDQSIYISTIISEWDLVCDESWKKPLTSSFFFCGVLTGSFISGQLSDRDWRMLLLGLSLPGFFFVPLWWFIPESPRWLLSQGRIEEAEAIIRDAAKKNKVEPPSVIFSPLQEQLKPEKRRAHNICDLLRSRNIRWISVTLWLIWNTLTIAYFAVSLNTANLHGNVHFNCFLSALVEIPAYILSWTMFRWCSRRLTLSSSLSMGGLFLLLIQLIPTHLFSLAIALEMIGKFAVTTAYSLVYAFTAELYPTVLRTTAVGACSMASRIGSITAPFFIYLRSYSVSLPYILMGSLTALAGLLSLLLPESFGMPLPETIDHMQHFPGCCQRKPYTVTHMREEENAPA</sequence>
<feature type="transmembrane region" description="Helical" evidence="5">
    <location>
        <begin position="199"/>
        <end position="218"/>
    </location>
</feature>
<evidence type="ECO:0000256" key="3">
    <source>
        <dbReference type="ARBA" id="ARBA00022989"/>
    </source>
</evidence>
<dbReference type="SUPFAM" id="SSF103473">
    <property type="entry name" value="MFS general substrate transporter"/>
    <property type="match status" value="1"/>
</dbReference>
<accession>A0A668SA60</accession>
<reference evidence="7" key="1">
    <citation type="submission" date="2025-08" db="UniProtKB">
        <authorList>
            <consortium name="Ensembl"/>
        </authorList>
    </citation>
    <scope>IDENTIFICATION</scope>
</reference>
<keyword evidence="4 5" id="KW-0472">Membrane</keyword>
<dbReference type="PANTHER" id="PTHR24064">
    <property type="entry name" value="SOLUTE CARRIER FAMILY 22 MEMBER"/>
    <property type="match status" value="1"/>
</dbReference>
<evidence type="ECO:0000256" key="2">
    <source>
        <dbReference type="ARBA" id="ARBA00022692"/>
    </source>
</evidence>
<name>A0A668SA60_OREAU</name>
<dbReference type="Proteomes" id="UP000472276">
    <property type="component" value="Unassembled WGS sequence"/>
</dbReference>
<evidence type="ECO:0000313" key="8">
    <source>
        <dbReference type="Proteomes" id="UP000472276"/>
    </source>
</evidence>
<comment type="subcellular location">
    <subcellularLocation>
        <location evidence="1">Membrane</location>
        <topology evidence="1">Multi-pass membrane protein</topology>
    </subcellularLocation>
</comment>
<keyword evidence="3 5" id="KW-1133">Transmembrane helix</keyword>
<feature type="transmembrane region" description="Helical" evidence="5">
    <location>
        <begin position="429"/>
        <end position="449"/>
    </location>
</feature>
<dbReference type="Pfam" id="PF00083">
    <property type="entry name" value="Sugar_tr"/>
    <property type="match status" value="1"/>
</dbReference>
<dbReference type="InterPro" id="IPR036259">
    <property type="entry name" value="MFS_trans_sf"/>
</dbReference>
<feature type="transmembrane region" description="Helical" evidence="5">
    <location>
        <begin position="282"/>
        <end position="300"/>
    </location>
</feature>
<feature type="transmembrane region" description="Helical" evidence="5">
    <location>
        <begin position="176"/>
        <end position="193"/>
    </location>
</feature>
<feature type="transmembrane region" description="Helical" evidence="5">
    <location>
        <begin position="341"/>
        <end position="361"/>
    </location>
</feature>
<gene>
    <name evidence="7" type="primary">slc22a21</name>
</gene>
<feature type="transmembrane region" description="Helical" evidence="5">
    <location>
        <begin position="43"/>
        <end position="69"/>
    </location>
</feature>
<feature type="chain" id="PRO_5044330553" description="Solute carrier family 22 member 21" evidence="6">
    <location>
        <begin position="20"/>
        <end position="489"/>
    </location>
</feature>
<keyword evidence="8" id="KW-1185">Reference proteome</keyword>
<dbReference type="GO" id="GO:0022857">
    <property type="term" value="F:transmembrane transporter activity"/>
    <property type="evidence" value="ECO:0007669"/>
    <property type="project" value="InterPro"/>
</dbReference>
<dbReference type="AlphaFoldDB" id="A0A668SA60"/>
<evidence type="ECO:0000256" key="1">
    <source>
        <dbReference type="ARBA" id="ARBA00004141"/>
    </source>
</evidence>
<evidence type="ECO:0000256" key="6">
    <source>
        <dbReference type="SAM" id="SignalP"/>
    </source>
</evidence>
<keyword evidence="2 5" id="KW-0812">Transmembrane</keyword>
<protein>
    <recommendedName>
        <fullName evidence="9">Solute carrier family 22 member 21</fullName>
    </recommendedName>
</protein>
<evidence type="ECO:0000256" key="5">
    <source>
        <dbReference type="SAM" id="Phobius"/>
    </source>
</evidence>
<keyword evidence="6" id="KW-0732">Signal</keyword>
<evidence type="ECO:0000313" key="7">
    <source>
        <dbReference type="Ensembl" id="ENSOABP00000009564.2"/>
    </source>
</evidence>